<dbReference type="EMBL" id="JAOYOD010000001">
    <property type="protein sequence ID" value="MCV9385792.1"/>
    <property type="molecule type" value="Genomic_DNA"/>
</dbReference>
<keyword evidence="3" id="KW-0407">Ion channel</keyword>
<evidence type="ECO:0000256" key="1">
    <source>
        <dbReference type="SAM" id="Phobius"/>
    </source>
</evidence>
<organism evidence="3 4">
    <name type="scientific">Reichenbachiella ulvae</name>
    <dbReference type="NCBI Taxonomy" id="2980104"/>
    <lineage>
        <taxon>Bacteria</taxon>
        <taxon>Pseudomonadati</taxon>
        <taxon>Bacteroidota</taxon>
        <taxon>Cytophagia</taxon>
        <taxon>Cytophagales</taxon>
        <taxon>Reichenbachiellaceae</taxon>
        <taxon>Reichenbachiella</taxon>
    </lineage>
</organism>
<comment type="caution">
    <text evidence="3">The sequence shown here is derived from an EMBL/GenBank/DDBJ whole genome shotgun (WGS) entry which is preliminary data.</text>
</comment>
<dbReference type="RefSeq" id="WP_264136575.1">
    <property type="nucleotide sequence ID" value="NZ_JAOYOD010000001.1"/>
</dbReference>
<sequence length="214" mass="23755">MLFLKKNTDHPLVKNRYIILFIVIMSRLFLSPLVSTNWGFIIAPVFDFFLFAALMLIVQKFRKAFWILGAFGFIAVALGTFGGFAYAFGLFLFAAFIGIVAVELFSDLLGKKSVGLNEMIGALDGYILIGFIGAQLFLIVNFFFDNAFSNLSEGPAATQDLIYFSFITMLTIGYGEIVPLIPAARNMVILVGLLGQFYLVVVIATFVGKFMKDR</sequence>
<keyword evidence="1" id="KW-0472">Membrane</keyword>
<feature type="domain" description="Potassium channel" evidence="2">
    <location>
        <begin position="146"/>
        <end position="210"/>
    </location>
</feature>
<accession>A0ABT3CQA1</accession>
<evidence type="ECO:0000313" key="4">
    <source>
        <dbReference type="Proteomes" id="UP001300692"/>
    </source>
</evidence>
<dbReference type="Pfam" id="PF07885">
    <property type="entry name" value="Ion_trans_2"/>
    <property type="match status" value="1"/>
</dbReference>
<keyword evidence="1" id="KW-0812">Transmembrane</keyword>
<keyword evidence="3" id="KW-0406">Ion transport</keyword>
<dbReference type="SUPFAM" id="SSF81324">
    <property type="entry name" value="Voltage-gated potassium channels"/>
    <property type="match status" value="1"/>
</dbReference>
<dbReference type="Proteomes" id="UP001300692">
    <property type="component" value="Unassembled WGS sequence"/>
</dbReference>
<dbReference type="Gene3D" id="1.10.287.70">
    <property type="match status" value="1"/>
</dbReference>
<evidence type="ECO:0000259" key="2">
    <source>
        <dbReference type="Pfam" id="PF07885"/>
    </source>
</evidence>
<feature type="transmembrane region" description="Helical" evidence="1">
    <location>
        <begin position="65"/>
        <end position="84"/>
    </location>
</feature>
<feature type="transmembrane region" description="Helical" evidence="1">
    <location>
        <begin position="36"/>
        <end position="58"/>
    </location>
</feature>
<keyword evidence="1" id="KW-1133">Transmembrane helix</keyword>
<feature type="transmembrane region" description="Helical" evidence="1">
    <location>
        <begin position="12"/>
        <end position="30"/>
    </location>
</feature>
<reference evidence="3 4" key="1">
    <citation type="submission" date="2022-10" db="EMBL/GenBank/DDBJ databases">
        <title>Comparative genomics and taxonomic characterization of three novel marine species of genus Reichenbachiella exhibiting antioxidant and polysaccharide degradation activities.</title>
        <authorList>
            <person name="Muhammad N."/>
            <person name="Lee Y.-J."/>
            <person name="Ko J."/>
            <person name="Kim S.-G."/>
        </authorList>
    </citation>
    <scope>NUCLEOTIDE SEQUENCE [LARGE SCALE GENOMIC DNA]</scope>
    <source>
        <strain evidence="3 4">ABR2-5</strain>
    </source>
</reference>
<name>A0ABT3CQA1_9BACT</name>
<feature type="transmembrane region" description="Helical" evidence="1">
    <location>
        <begin position="187"/>
        <end position="208"/>
    </location>
</feature>
<dbReference type="InterPro" id="IPR013099">
    <property type="entry name" value="K_chnl_dom"/>
</dbReference>
<feature type="transmembrane region" description="Helical" evidence="1">
    <location>
        <begin position="156"/>
        <end position="175"/>
    </location>
</feature>
<proteinExistence type="predicted"/>
<protein>
    <submittedName>
        <fullName evidence="3">Potassium channel family protein</fullName>
    </submittedName>
</protein>
<keyword evidence="4" id="KW-1185">Reference proteome</keyword>
<gene>
    <name evidence="3" type="ORF">N7U62_03915</name>
</gene>
<dbReference type="GO" id="GO:0034220">
    <property type="term" value="P:monoatomic ion transmembrane transport"/>
    <property type="evidence" value="ECO:0007669"/>
    <property type="project" value="UniProtKB-KW"/>
</dbReference>
<evidence type="ECO:0000313" key="3">
    <source>
        <dbReference type="EMBL" id="MCV9385792.1"/>
    </source>
</evidence>
<keyword evidence="3" id="KW-0813">Transport</keyword>
<feature type="transmembrane region" description="Helical" evidence="1">
    <location>
        <begin position="122"/>
        <end position="144"/>
    </location>
</feature>